<dbReference type="PANTHER" id="PTHR13251">
    <property type="entry name" value="EPILEPSY HOLOPROSENCEPHALY CANDIDATE 1/TMEM1"/>
    <property type="match status" value="1"/>
</dbReference>
<dbReference type="GO" id="GO:0005829">
    <property type="term" value="C:cytosol"/>
    <property type="evidence" value="ECO:0007669"/>
    <property type="project" value="GOC"/>
</dbReference>
<proteinExistence type="predicted"/>
<dbReference type="GO" id="GO:0006891">
    <property type="term" value="P:intra-Golgi vesicle-mediated transport"/>
    <property type="evidence" value="ECO:0007669"/>
    <property type="project" value="TreeGrafter"/>
</dbReference>
<dbReference type="Proteomes" id="UP000775213">
    <property type="component" value="Unassembled WGS sequence"/>
</dbReference>
<dbReference type="InterPro" id="IPR045126">
    <property type="entry name" value="TRAPPC10/Trs130"/>
</dbReference>
<dbReference type="EMBL" id="JAGFBR010000012">
    <property type="protein sequence ID" value="KAH0457382.1"/>
    <property type="molecule type" value="Genomic_DNA"/>
</dbReference>
<dbReference type="AlphaFoldDB" id="A0AAV7GPB1"/>
<evidence type="ECO:0000313" key="1">
    <source>
        <dbReference type="EMBL" id="KAH0457382.1"/>
    </source>
</evidence>
<accession>A0AAV7GPB1</accession>
<reference evidence="1 2" key="1">
    <citation type="journal article" date="2021" name="Hortic Res">
        <title>Chromosome-scale assembly of the Dendrobium chrysotoxum genome enhances the understanding of orchid evolution.</title>
        <authorList>
            <person name="Zhang Y."/>
            <person name="Zhang G.Q."/>
            <person name="Zhang D."/>
            <person name="Liu X.D."/>
            <person name="Xu X.Y."/>
            <person name="Sun W.H."/>
            <person name="Yu X."/>
            <person name="Zhu X."/>
            <person name="Wang Z.W."/>
            <person name="Zhao X."/>
            <person name="Zhong W.Y."/>
            <person name="Chen H."/>
            <person name="Yin W.L."/>
            <person name="Huang T."/>
            <person name="Niu S.C."/>
            <person name="Liu Z.J."/>
        </authorList>
    </citation>
    <scope>NUCLEOTIDE SEQUENCE [LARGE SCALE GENOMIC DNA]</scope>
    <source>
        <strain evidence="1">Lindl</strain>
    </source>
</reference>
<gene>
    <name evidence="1" type="ORF">IEQ34_012697</name>
</gene>
<sequence>MAQGIGVPVHVRGELNIIFIGLEDEGGYGGDGWVPLATLKKGIKYGVSNSRTPLARILYQLNLDTTNEPVGRTSLSVGKASEYFDSRWGHTNGSDFEKKYMELTKDATDNYHQSWWNMHGVVPNGEIDTLCLKYGNYGLAAKSYEKVCALYAGEGWQDLLVEASYLSSCVRLLSLDNGLFPNKERQVFQLEVVRLAHSWFPDDIALESLSLTLISTFNTDEGVKDIKSSDAPALEPGHNLIMLELPPKS</sequence>
<name>A0AAV7GPB1_DENCH</name>
<protein>
    <submittedName>
        <fullName evidence="1">Uncharacterized protein</fullName>
    </submittedName>
</protein>
<comment type="caution">
    <text evidence="1">The sequence shown here is derived from an EMBL/GenBank/DDBJ whole genome shotgun (WGS) entry which is preliminary data.</text>
</comment>
<evidence type="ECO:0000313" key="2">
    <source>
        <dbReference type="Proteomes" id="UP000775213"/>
    </source>
</evidence>
<organism evidence="1 2">
    <name type="scientific">Dendrobium chrysotoxum</name>
    <name type="common">Orchid</name>
    <dbReference type="NCBI Taxonomy" id="161865"/>
    <lineage>
        <taxon>Eukaryota</taxon>
        <taxon>Viridiplantae</taxon>
        <taxon>Streptophyta</taxon>
        <taxon>Embryophyta</taxon>
        <taxon>Tracheophyta</taxon>
        <taxon>Spermatophyta</taxon>
        <taxon>Magnoliopsida</taxon>
        <taxon>Liliopsida</taxon>
        <taxon>Asparagales</taxon>
        <taxon>Orchidaceae</taxon>
        <taxon>Epidendroideae</taxon>
        <taxon>Malaxideae</taxon>
        <taxon>Dendrobiinae</taxon>
        <taxon>Dendrobium</taxon>
    </lineage>
</organism>
<dbReference type="PANTHER" id="PTHR13251:SF3">
    <property type="entry name" value="TRAFFICKING PROTEIN PARTICLE COMPLEX SUBUNIT 10"/>
    <property type="match status" value="1"/>
</dbReference>
<dbReference type="GO" id="GO:0034498">
    <property type="term" value="P:early endosome to Golgi transport"/>
    <property type="evidence" value="ECO:0007669"/>
    <property type="project" value="TreeGrafter"/>
</dbReference>
<keyword evidence="2" id="KW-1185">Reference proteome</keyword>
<dbReference type="GO" id="GO:1990071">
    <property type="term" value="C:TRAPPII protein complex"/>
    <property type="evidence" value="ECO:0007669"/>
    <property type="project" value="InterPro"/>
</dbReference>